<comment type="subunit">
    <text evidence="10">Interacts with TamB to form the translocation and assembly module (TAM).</text>
</comment>
<dbReference type="InterPro" id="IPR000184">
    <property type="entry name" value="Bac_surfAg_D15"/>
</dbReference>
<keyword evidence="15" id="KW-1185">Reference proteome</keyword>
<evidence type="ECO:0000259" key="12">
    <source>
        <dbReference type="Pfam" id="PF01103"/>
    </source>
</evidence>
<protein>
    <recommendedName>
        <fullName evidence="3">Translocation and assembly module subunit TamA</fullName>
    </recommendedName>
    <alternativeName>
        <fullName evidence="9">Autotransporter assembly factor TamA</fullName>
    </alternativeName>
</protein>
<keyword evidence="7" id="KW-0472">Membrane</keyword>
<keyword evidence="8" id="KW-0998">Cell outer membrane</keyword>
<evidence type="ECO:0000256" key="9">
    <source>
        <dbReference type="ARBA" id="ARBA00033063"/>
    </source>
</evidence>
<evidence type="ECO:0000256" key="5">
    <source>
        <dbReference type="ARBA" id="ARBA00022692"/>
    </source>
</evidence>
<accession>A0ABV8V427</accession>
<evidence type="ECO:0000259" key="13">
    <source>
        <dbReference type="Pfam" id="PF17243"/>
    </source>
</evidence>
<evidence type="ECO:0000256" key="3">
    <source>
        <dbReference type="ARBA" id="ARBA00015419"/>
    </source>
</evidence>
<evidence type="ECO:0000313" key="15">
    <source>
        <dbReference type="Proteomes" id="UP001595840"/>
    </source>
</evidence>
<comment type="similarity">
    <text evidence="2">Belongs to the TamA family.</text>
</comment>
<feature type="domain" description="TamA POTRA" evidence="13">
    <location>
        <begin position="28"/>
        <end position="103"/>
    </location>
</feature>
<dbReference type="PANTHER" id="PTHR12815">
    <property type="entry name" value="SORTING AND ASSEMBLY MACHINERY SAMM50 PROTEIN FAMILY MEMBER"/>
    <property type="match status" value="1"/>
</dbReference>
<evidence type="ECO:0000256" key="1">
    <source>
        <dbReference type="ARBA" id="ARBA00004442"/>
    </source>
</evidence>
<sequence length="578" mass="64612">MRRSITRKLLRTFSCLCFAGATLVHGEVLLTGVDGELADNIKAHLTITAEDCKAPRWRLQQRRKSADEQVGQALNAYGYYSYQLKLSFSEVENCWQLNVEVAPGERVRLRNVRVQAIDRPLDLDATIVDLLQSPPLMAGQPLKHSDYDNYKTALLDSVRAQGYWRAKFSDAELAIYPDQFSADVKLTLEFGARYYFGAYEFSASPLDQDLLLRLAGAAEGEPYSAEALQDIYSRLQGSDYFQQVLLNPRVDSTGQSVVVPIAVDVGMKSQTSFGAGIGYSTDQKMRVRADYQNRYFNAKGHKWRVDALYSQTLQELGGTYTIPRQEAAREWYEISGGWVRENTVSYESQATTTRIRAVEALPQDWILNTGVNVRYESYVIGSEEPDEQWLVVPGVGVSWVNANNEVRQTLGVRVEAEVTASSQYWLSGTDFAQLRVKTKFILPLSEKGRLLLRGEVAGTLKDDFSELPPSVRFFTGGDNSIRGYEYNSLGTTNDEGEVIGGSHLAVASLEYDYLFLPSWSASVFYDAGDAFDTVFALKRGVGIGLRWYSPVGPLRIDIASPLDSEDNYRFHISVGADL</sequence>
<organism evidence="14 15">
    <name type="scientific">Simiduia curdlanivorans</name>
    <dbReference type="NCBI Taxonomy" id="1492769"/>
    <lineage>
        <taxon>Bacteria</taxon>
        <taxon>Pseudomonadati</taxon>
        <taxon>Pseudomonadota</taxon>
        <taxon>Gammaproteobacteria</taxon>
        <taxon>Cellvibrionales</taxon>
        <taxon>Cellvibrionaceae</taxon>
        <taxon>Simiduia</taxon>
    </lineage>
</organism>
<evidence type="ECO:0000256" key="6">
    <source>
        <dbReference type="ARBA" id="ARBA00022729"/>
    </source>
</evidence>
<comment type="caution">
    <text evidence="14">The sequence shown here is derived from an EMBL/GenBank/DDBJ whole genome shotgun (WGS) entry which is preliminary data.</text>
</comment>
<dbReference type="RefSeq" id="WP_290259288.1">
    <property type="nucleotide sequence ID" value="NZ_JAUFQG010000004.1"/>
</dbReference>
<dbReference type="Pfam" id="PF17243">
    <property type="entry name" value="POTRA_TamA_1"/>
    <property type="match status" value="1"/>
</dbReference>
<evidence type="ECO:0000256" key="11">
    <source>
        <dbReference type="SAM" id="SignalP"/>
    </source>
</evidence>
<dbReference type="Gene3D" id="3.10.20.310">
    <property type="entry name" value="membrane protein fhac"/>
    <property type="match status" value="3"/>
</dbReference>
<keyword evidence="5" id="KW-0812">Transmembrane</keyword>
<evidence type="ECO:0000256" key="4">
    <source>
        <dbReference type="ARBA" id="ARBA00022452"/>
    </source>
</evidence>
<keyword evidence="4" id="KW-1134">Transmembrane beta strand</keyword>
<dbReference type="InterPro" id="IPR039910">
    <property type="entry name" value="D15-like"/>
</dbReference>
<dbReference type="EMBL" id="JBHSCX010000008">
    <property type="protein sequence ID" value="MFC4362660.1"/>
    <property type="molecule type" value="Genomic_DNA"/>
</dbReference>
<name>A0ABV8V427_9GAMM</name>
<evidence type="ECO:0000256" key="8">
    <source>
        <dbReference type="ARBA" id="ARBA00023237"/>
    </source>
</evidence>
<dbReference type="Proteomes" id="UP001595840">
    <property type="component" value="Unassembled WGS sequence"/>
</dbReference>
<evidence type="ECO:0000256" key="7">
    <source>
        <dbReference type="ARBA" id="ARBA00023136"/>
    </source>
</evidence>
<evidence type="ECO:0000256" key="10">
    <source>
        <dbReference type="ARBA" id="ARBA00093548"/>
    </source>
</evidence>
<feature type="chain" id="PRO_5047185340" description="Translocation and assembly module subunit TamA" evidence="11">
    <location>
        <begin position="20"/>
        <end position="578"/>
    </location>
</feature>
<feature type="domain" description="Bacterial surface antigen (D15)" evidence="12">
    <location>
        <begin position="299"/>
        <end position="575"/>
    </location>
</feature>
<dbReference type="Pfam" id="PF01103">
    <property type="entry name" value="Omp85"/>
    <property type="match status" value="1"/>
</dbReference>
<evidence type="ECO:0000256" key="2">
    <source>
        <dbReference type="ARBA" id="ARBA00010248"/>
    </source>
</evidence>
<dbReference type="InterPro" id="IPR035243">
    <property type="entry name" value="TamA_POTRA_Dom_1"/>
</dbReference>
<comment type="subcellular location">
    <subcellularLocation>
        <location evidence="1">Cell outer membrane</location>
    </subcellularLocation>
</comment>
<reference evidence="15" key="1">
    <citation type="journal article" date="2019" name="Int. J. Syst. Evol. Microbiol.">
        <title>The Global Catalogue of Microorganisms (GCM) 10K type strain sequencing project: providing services to taxonomists for standard genome sequencing and annotation.</title>
        <authorList>
            <consortium name="The Broad Institute Genomics Platform"/>
            <consortium name="The Broad Institute Genome Sequencing Center for Infectious Disease"/>
            <person name="Wu L."/>
            <person name="Ma J."/>
        </authorList>
    </citation>
    <scope>NUCLEOTIDE SEQUENCE [LARGE SCALE GENOMIC DNA]</scope>
    <source>
        <strain evidence="15">CECT 8570</strain>
    </source>
</reference>
<dbReference type="Gene3D" id="2.40.160.50">
    <property type="entry name" value="membrane protein fhac: a member of the omp85/tpsb transporter family"/>
    <property type="match status" value="1"/>
</dbReference>
<evidence type="ECO:0000313" key="14">
    <source>
        <dbReference type="EMBL" id="MFC4362660.1"/>
    </source>
</evidence>
<dbReference type="PANTHER" id="PTHR12815:SF47">
    <property type="entry name" value="TRANSLOCATION AND ASSEMBLY MODULE SUBUNIT TAMA"/>
    <property type="match status" value="1"/>
</dbReference>
<feature type="signal peptide" evidence="11">
    <location>
        <begin position="1"/>
        <end position="19"/>
    </location>
</feature>
<gene>
    <name evidence="14" type="ORF">ACFOX3_10120</name>
</gene>
<keyword evidence="6 11" id="KW-0732">Signal</keyword>
<proteinExistence type="inferred from homology"/>